<evidence type="ECO:0000259" key="13">
    <source>
        <dbReference type="PROSITE" id="PS51178"/>
    </source>
</evidence>
<feature type="domain" description="PASTA" evidence="13">
    <location>
        <begin position="395"/>
        <end position="461"/>
    </location>
</feature>
<feature type="region of interest" description="Disordered" evidence="11">
    <location>
        <begin position="498"/>
        <end position="520"/>
    </location>
</feature>
<evidence type="ECO:0000256" key="10">
    <source>
        <dbReference type="PROSITE-ProRule" id="PRU10141"/>
    </source>
</evidence>
<dbReference type="EC" id="2.7.11.1" evidence="1"/>
<reference evidence="14 15" key="1">
    <citation type="journal article" date="2019" name="Int. J. Syst. Evol. Microbiol.">
        <title>The Global Catalogue of Microorganisms (GCM) 10K type strain sequencing project: providing services to taxonomists for standard genome sequencing and annotation.</title>
        <authorList>
            <consortium name="The Broad Institute Genomics Platform"/>
            <consortium name="The Broad Institute Genome Sequencing Center for Infectious Disease"/>
            <person name="Wu L."/>
            <person name="Ma J."/>
        </authorList>
    </citation>
    <scope>NUCLEOTIDE SEQUENCE [LARGE SCALE GENOMIC DNA]</scope>
    <source>
        <strain evidence="14 15">JCM 8201</strain>
    </source>
</reference>
<feature type="domain" description="PASTA" evidence="13">
    <location>
        <begin position="463"/>
        <end position="533"/>
    </location>
</feature>
<evidence type="ECO:0000256" key="5">
    <source>
        <dbReference type="ARBA" id="ARBA00022741"/>
    </source>
</evidence>
<dbReference type="CDD" id="cd06577">
    <property type="entry name" value="PASTA_pknB"/>
    <property type="match status" value="4"/>
</dbReference>
<dbReference type="InterPro" id="IPR011009">
    <property type="entry name" value="Kinase-like_dom_sf"/>
</dbReference>
<keyword evidence="4" id="KW-0677">Repeat</keyword>
<evidence type="ECO:0000256" key="3">
    <source>
        <dbReference type="ARBA" id="ARBA00022679"/>
    </source>
</evidence>
<dbReference type="Gene3D" id="3.30.200.20">
    <property type="entry name" value="Phosphorylase Kinase, domain 1"/>
    <property type="match status" value="1"/>
</dbReference>
<dbReference type="Pfam" id="PF00069">
    <property type="entry name" value="Pkinase"/>
    <property type="match status" value="1"/>
</dbReference>
<dbReference type="CDD" id="cd14014">
    <property type="entry name" value="STKc_PknB_like"/>
    <property type="match status" value="1"/>
</dbReference>
<evidence type="ECO:0000256" key="7">
    <source>
        <dbReference type="ARBA" id="ARBA00022840"/>
    </source>
</evidence>
<keyword evidence="6 14" id="KW-0418">Kinase</keyword>
<dbReference type="InterPro" id="IPR005543">
    <property type="entry name" value="PASTA_dom"/>
</dbReference>
<dbReference type="GO" id="GO:0016301">
    <property type="term" value="F:kinase activity"/>
    <property type="evidence" value="ECO:0007669"/>
    <property type="project" value="UniProtKB-KW"/>
</dbReference>
<sequence length="787" mass="81927">MDLAVGWRVPGYRNLRELGSGASGRVVMAVDEDGDTLVAVKYLADELVRSERFREEFRSDASHLAGMRSEHVVRVREYVEADDGAAVVMDLVDGVSLRELLAARGPLEPEAALAVFKGSLLGLSAAHGAGVVHRDHRPEKVLVTADGVAVLTGFGIAARSGSPVEAGGTPAYMPPERWQHGLVLSAGDVYAAAAVFFECLTGRTPYRAASVSTLTEQHLQAPIPVEEVPEEVRGLLQRGLAKDPVERTENGTEFAAELQAVAEAAYGEDWERRGQRSLAVAVAELAVLELSEAENSLPEEAEASLPEGEEAPGDAPTGEDEPAPAVEDTAPTVIAATVNRRGKARPLSGKNKKILLACSVIGLIACLILLLSDGDPDGEKPSTVRPGSSPLLAAEAATVTVPDVVGAAQTDAENGMRAAGLVPYVMFRQSLTQKPGTVIETDPPAGATVGRDALVGLILAQRTPVNAVAIPDVRGSSYSRAEAAIRGVGLTPRRVDQEVPDGQATAAGEVLSTDPGAGTEVEKGSQVTVRVAKAAANTAVPVPNVARMPQDQAARTIRDAGLNPVAVTRQTTDVPRGQVISTDPKAGASVPAGASVTLYVAQAPREQNVLVPGVAGSSYEAAAQALRDAGLVPERVDRENTGVAEGTALGTDPPPRTTVKAGSKVVVYVAQAPPLSLSATASVTPATSSGFVRCDRGYTFAFSGSVSASRGPVTVTYRWVRGDGRTGPVGTLRFAGTGPQTLPVARSVWRVGGRDFTGWAKLEVLTPNAAMSDPAVFVYDCRRRGGR</sequence>
<dbReference type="PROSITE" id="PS50011">
    <property type="entry name" value="PROTEIN_KINASE_DOM"/>
    <property type="match status" value="1"/>
</dbReference>
<evidence type="ECO:0000313" key="15">
    <source>
        <dbReference type="Proteomes" id="UP001501842"/>
    </source>
</evidence>
<evidence type="ECO:0000256" key="11">
    <source>
        <dbReference type="SAM" id="MobiDB-lite"/>
    </source>
</evidence>
<feature type="domain" description="Protein kinase" evidence="12">
    <location>
        <begin position="12"/>
        <end position="261"/>
    </location>
</feature>
<feature type="region of interest" description="Disordered" evidence="11">
    <location>
        <begin position="293"/>
        <end position="331"/>
    </location>
</feature>
<evidence type="ECO:0000259" key="12">
    <source>
        <dbReference type="PROSITE" id="PS50011"/>
    </source>
</evidence>
<evidence type="ECO:0000256" key="8">
    <source>
        <dbReference type="ARBA" id="ARBA00047899"/>
    </source>
</evidence>
<organism evidence="14 15">
    <name type="scientific">Actinocorallia aurantiaca</name>
    <dbReference type="NCBI Taxonomy" id="46204"/>
    <lineage>
        <taxon>Bacteria</taxon>
        <taxon>Bacillati</taxon>
        <taxon>Actinomycetota</taxon>
        <taxon>Actinomycetes</taxon>
        <taxon>Streptosporangiales</taxon>
        <taxon>Thermomonosporaceae</taxon>
        <taxon>Actinocorallia</taxon>
    </lineage>
</organism>
<protein>
    <recommendedName>
        <fullName evidence="1">non-specific serine/threonine protein kinase</fullName>
        <ecNumber evidence="1">2.7.11.1</ecNumber>
    </recommendedName>
</protein>
<dbReference type="Pfam" id="PF03793">
    <property type="entry name" value="PASTA"/>
    <property type="match status" value="4"/>
</dbReference>
<keyword evidence="7 10" id="KW-0067">ATP-binding</keyword>
<dbReference type="RefSeq" id="WP_344451405.1">
    <property type="nucleotide sequence ID" value="NZ_BAAATZ010000012.1"/>
</dbReference>
<evidence type="ECO:0000256" key="1">
    <source>
        <dbReference type="ARBA" id="ARBA00012513"/>
    </source>
</evidence>
<comment type="catalytic activity">
    <reaction evidence="8">
        <text>L-threonyl-[protein] + ATP = O-phospho-L-threonyl-[protein] + ADP + H(+)</text>
        <dbReference type="Rhea" id="RHEA:46608"/>
        <dbReference type="Rhea" id="RHEA-COMP:11060"/>
        <dbReference type="Rhea" id="RHEA-COMP:11605"/>
        <dbReference type="ChEBI" id="CHEBI:15378"/>
        <dbReference type="ChEBI" id="CHEBI:30013"/>
        <dbReference type="ChEBI" id="CHEBI:30616"/>
        <dbReference type="ChEBI" id="CHEBI:61977"/>
        <dbReference type="ChEBI" id="CHEBI:456216"/>
        <dbReference type="EC" id="2.7.11.1"/>
    </reaction>
</comment>
<dbReference type="PANTHER" id="PTHR43289:SF6">
    <property type="entry name" value="SERINE_THREONINE-PROTEIN KINASE NEKL-3"/>
    <property type="match status" value="1"/>
</dbReference>
<dbReference type="PANTHER" id="PTHR43289">
    <property type="entry name" value="MITOGEN-ACTIVATED PROTEIN KINASE KINASE KINASE 20-RELATED"/>
    <property type="match status" value="1"/>
</dbReference>
<comment type="catalytic activity">
    <reaction evidence="9">
        <text>L-seryl-[protein] + ATP = O-phospho-L-seryl-[protein] + ADP + H(+)</text>
        <dbReference type="Rhea" id="RHEA:17989"/>
        <dbReference type="Rhea" id="RHEA-COMP:9863"/>
        <dbReference type="Rhea" id="RHEA-COMP:11604"/>
        <dbReference type="ChEBI" id="CHEBI:15378"/>
        <dbReference type="ChEBI" id="CHEBI:29999"/>
        <dbReference type="ChEBI" id="CHEBI:30616"/>
        <dbReference type="ChEBI" id="CHEBI:83421"/>
        <dbReference type="ChEBI" id="CHEBI:456216"/>
        <dbReference type="EC" id="2.7.11.1"/>
    </reaction>
</comment>
<keyword evidence="5 10" id="KW-0547">Nucleotide-binding</keyword>
<dbReference type="SMART" id="SM00740">
    <property type="entry name" value="PASTA"/>
    <property type="match status" value="4"/>
</dbReference>
<name>A0ABN3UBJ4_9ACTN</name>
<evidence type="ECO:0000256" key="2">
    <source>
        <dbReference type="ARBA" id="ARBA00022527"/>
    </source>
</evidence>
<evidence type="ECO:0000256" key="4">
    <source>
        <dbReference type="ARBA" id="ARBA00022737"/>
    </source>
</evidence>
<evidence type="ECO:0000256" key="9">
    <source>
        <dbReference type="ARBA" id="ARBA00048679"/>
    </source>
</evidence>
<feature type="domain" description="PASTA" evidence="13">
    <location>
        <begin position="536"/>
        <end position="602"/>
    </location>
</feature>
<dbReference type="PROSITE" id="PS51178">
    <property type="entry name" value="PASTA"/>
    <property type="match status" value="4"/>
</dbReference>
<feature type="binding site" evidence="10">
    <location>
        <position position="41"/>
    </location>
    <ligand>
        <name>ATP</name>
        <dbReference type="ChEBI" id="CHEBI:30616"/>
    </ligand>
</feature>
<dbReference type="Proteomes" id="UP001501842">
    <property type="component" value="Unassembled WGS sequence"/>
</dbReference>
<dbReference type="InterPro" id="IPR017441">
    <property type="entry name" value="Protein_kinase_ATP_BS"/>
</dbReference>
<evidence type="ECO:0000313" key="14">
    <source>
        <dbReference type="EMBL" id="GAA2727682.1"/>
    </source>
</evidence>
<dbReference type="Gene3D" id="1.10.510.10">
    <property type="entry name" value="Transferase(Phosphotransferase) domain 1"/>
    <property type="match status" value="1"/>
</dbReference>
<feature type="domain" description="PASTA" evidence="13">
    <location>
        <begin position="605"/>
        <end position="671"/>
    </location>
</feature>
<gene>
    <name evidence="14" type="primary">pknB_2</name>
    <name evidence="14" type="ORF">GCM10010439_34180</name>
</gene>
<accession>A0ABN3UBJ4</accession>
<keyword evidence="2" id="KW-0723">Serine/threonine-protein kinase</keyword>
<evidence type="ECO:0000256" key="6">
    <source>
        <dbReference type="ARBA" id="ARBA00022777"/>
    </source>
</evidence>
<feature type="compositionally biased region" description="Acidic residues" evidence="11">
    <location>
        <begin position="297"/>
        <end position="322"/>
    </location>
</feature>
<proteinExistence type="predicted"/>
<dbReference type="InterPro" id="IPR000719">
    <property type="entry name" value="Prot_kinase_dom"/>
</dbReference>
<keyword evidence="3" id="KW-0808">Transferase</keyword>
<keyword evidence="15" id="KW-1185">Reference proteome</keyword>
<dbReference type="EMBL" id="BAAATZ010000012">
    <property type="protein sequence ID" value="GAA2727682.1"/>
    <property type="molecule type" value="Genomic_DNA"/>
</dbReference>
<dbReference type="Gene3D" id="3.30.10.20">
    <property type="match status" value="4"/>
</dbReference>
<comment type="caution">
    <text evidence="14">The sequence shown here is derived from an EMBL/GenBank/DDBJ whole genome shotgun (WGS) entry which is preliminary data.</text>
</comment>
<dbReference type="SUPFAM" id="SSF56112">
    <property type="entry name" value="Protein kinase-like (PK-like)"/>
    <property type="match status" value="1"/>
</dbReference>
<dbReference type="PROSITE" id="PS00107">
    <property type="entry name" value="PROTEIN_KINASE_ATP"/>
    <property type="match status" value="1"/>
</dbReference>